<evidence type="ECO:0000256" key="2">
    <source>
        <dbReference type="SAM" id="MobiDB-lite"/>
    </source>
</evidence>
<proteinExistence type="predicted"/>
<name>A0ABQ5ACZ5_9ASTR</name>
<evidence type="ECO:0000313" key="3">
    <source>
        <dbReference type="EMBL" id="GJT00173.1"/>
    </source>
</evidence>
<evidence type="ECO:0000256" key="1">
    <source>
        <dbReference type="SAM" id="Coils"/>
    </source>
</evidence>
<evidence type="ECO:0000313" key="4">
    <source>
        <dbReference type="Proteomes" id="UP001151760"/>
    </source>
</evidence>
<dbReference type="Proteomes" id="UP001151760">
    <property type="component" value="Unassembled WGS sequence"/>
</dbReference>
<comment type="caution">
    <text evidence="3">The sequence shown here is derived from an EMBL/GenBank/DDBJ whole genome shotgun (WGS) entry which is preliminary data.</text>
</comment>
<reference evidence="3" key="2">
    <citation type="submission" date="2022-01" db="EMBL/GenBank/DDBJ databases">
        <authorList>
            <person name="Yamashiro T."/>
            <person name="Shiraishi A."/>
            <person name="Satake H."/>
            <person name="Nakayama K."/>
        </authorList>
    </citation>
    <scope>NUCLEOTIDE SEQUENCE</scope>
</reference>
<keyword evidence="1" id="KW-0175">Coiled coil</keyword>
<sequence>MPTLHKRPRRKQDPIRRIYGRLIRRIQAMEIKYSGRYRQGSSIKKTPNYASSKGFDKLGREEFVNEFRNKIIPCKNRSRGFFFKPNSDEEDEEEEHLAPANSTDVASPVVDLVPFAEETEPFKTDESAATPPPPTYRTTSRMSIPPPPTSPTYAQAPLGYRATMMRATSPPTHHPLPLPAPSTSHRADITKADMLPQKRVILTAPTPRFEVKESSAAAAARQPGSTMVCRDDYSFLDTMDASIRDSETRTMAAIEVVNLRVSYHADVCRRESEIKVLRRERLAYEQESSETRQALARSEAHNKALEAQIEVLETQAYRHEWQRQDADDHATRHIMRTQALEAGARVDTLEDTGSSA</sequence>
<reference evidence="3" key="1">
    <citation type="journal article" date="2022" name="Int. J. Mol. Sci.">
        <title>Draft Genome of Tanacetum Coccineum: Genomic Comparison of Closely Related Tanacetum-Family Plants.</title>
        <authorList>
            <person name="Yamashiro T."/>
            <person name="Shiraishi A."/>
            <person name="Nakayama K."/>
            <person name="Satake H."/>
        </authorList>
    </citation>
    <scope>NUCLEOTIDE SEQUENCE</scope>
</reference>
<organism evidence="3 4">
    <name type="scientific">Tanacetum coccineum</name>
    <dbReference type="NCBI Taxonomy" id="301880"/>
    <lineage>
        <taxon>Eukaryota</taxon>
        <taxon>Viridiplantae</taxon>
        <taxon>Streptophyta</taxon>
        <taxon>Embryophyta</taxon>
        <taxon>Tracheophyta</taxon>
        <taxon>Spermatophyta</taxon>
        <taxon>Magnoliopsida</taxon>
        <taxon>eudicotyledons</taxon>
        <taxon>Gunneridae</taxon>
        <taxon>Pentapetalae</taxon>
        <taxon>asterids</taxon>
        <taxon>campanulids</taxon>
        <taxon>Asterales</taxon>
        <taxon>Asteraceae</taxon>
        <taxon>Asteroideae</taxon>
        <taxon>Anthemideae</taxon>
        <taxon>Anthemidinae</taxon>
        <taxon>Tanacetum</taxon>
    </lineage>
</organism>
<protein>
    <submittedName>
        <fullName evidence="3">Uncharacterized protein</fullName>
    </submittedName>
</protein>
<feature type="coiled-coil region" evidence="1">
    <location>
        <begin position="295"/>
        <end position="322"/>
    </location>
</feature>
<keyword evidence="4" id="KW-1185">Reference proteome</keyword>
<gene>
    <name evidence="3" type="ORF">Tco_0821342</name>
</gene>
<feature type="region of interest" description="Disordered" evidence="2">
    <location>
        <begin position="120"/>
        <end position="150"/>
    </location>
</feature>
<dbReference type="EMBL" id="BQNB010012174">
    <property type="protein sequence ID" value="GJT00173.1"/>
    <property type="molecule type" value="Genomic_DNA"/>
</dbReference>
<accession>A0ABQ5ACZ5</accession>